<feature type="region of interest" description="Disordered" evidence="1">
    <location>
        <begin position="946"/>
        <end position="979"/>
    </location>
</feature>
<dbReference type="SUPFAM" id="SSF57625">
    <property type="entry name" value="Invertebrate chitin-binding proteins"/>
    <property type="match status" value="1"/>
</dbReference>
<evidence type="ECO:0000259" key="3">
    <source>
        <dbReference type="PROSITE" id="PS50940"/>
    </source>
</evidence>
<feature type="region of interest" description="Disordered" evidence="1">
    <location>
        <begin position="580"/>
        <end position="611"/>
    </location>
</feature>
<keyword evidence="2" id="KW-0732">Signal</keyword>
<dbReference type="Pfam" id="PF01607">
    <property type="entry name" value="CBM_14"/>
    <property type="match status" value="1"/>
</dbReference>
<dbReference type="GO" id="GO:0005576">
    <property type="term" value="C:extracellular region"/>
    <property type="evidence" value="ECO:0007669"/>
    <property type="project" value="InterPro"/>
</dbReference>
<dbReference type="Proteomes" id="UP000887116">
    <property type="component" value="Unassembled WGS sequence"/>
</dbReference>
<dbReference type="PANTHER" id="PTHR22933">
    <property type="entry name" value="FI18007P1-RELATED"/>
    <property type="match status" value="1"/>
</dbReference>
<dbReference type="InterPro" id="IPR052976">
    <property type="entry name" value="Scoloptoxin-like"/>
</dbReference>
<comment type="caution">
    <text evidence="4">The sequence shown here is derived from an EMBL/GenBank/DDBJ whole genome shotgun (WGS) entry which is preliminary data.</text>
</comment>
<feature type="compositionally biased region" description="Basic and acidic residues" evidence="1">
    <location>
        <begin position="947"/>
        <end position="956"/>
    </location>
</feature>
<protein>
    <submittedName>
        <fullName evidence="4">Chitin-binding type-2 domain-containing protein</fullName>
    </submittedName>
</protein>
<evidence type="ECO:0000313" key="4">
    <source>
        <dbReference type="EMBL" id="GFQ80738.1"/>
    </source>
</evidence>
<feature type="compositionally biased region" description="Basic and acidic residues" evidence="1">
    <location>
        <begin position="545"/>
        <end position="554"/>
    </location>
</feature>
<dbReference type="InterPro" id="IPR036508">
    <property type="entry name" value="Chitin-bd_dom_sf"/>
</dbReference>
<accession>A0A8X6FI33</accession>
<organism evidence="4 5">
    <name type="scientific">Trichonephila clavata</name>
    <name type="common">Joro spider</name>
    <name type="synonym">Nephila clavata</name>
    <dbReference type="NCBI Taxonomy" id="2740835"/>
    <lineage>
        <taxon>Eukaryota</taxon>
        <taxon>Metazoa</taxon>
        <taxon>Ecdysozoa</taxon>
        <taxon>Arthropoda</taxon>
        <taxon>Chelicerata</taxon>
        <taxon>Arachnida</taxon>
        <taxon>Araneae</taxon>
        <taxon>Araneomorphae</taxon>
        <taxon>Entelegynae</taxon>
        <taxon>Araneoidea</taxon>
        <taxon>Nephilidae</taxon>
        <taxon>Trichonephila</taxon>
    </lineage>
</organism>
<evidence type="ECO:0000256" key="1">
    <source>
        <dbReference type="SAM" id="MobiDB-lite"/>
    </source>
</evidence>
<feature type="region of interest" description="Disordered" evidence="1">
    <location>
        <begin position="503"/>
        <end position="559"/>
    </location>
</feature>
<dbReference type="EMBL" id="BMAO01032236">
    <property type="protein sequence ID" value="GFQ80738.1"/>
    <property type="molecule type" value="Genomic_DNA"/>
</dbReference>
<evidence type="ECO:0000256" key="2">
    <source>
        <dbReference type="SAM" id="SignalP"/>
    </source>
</evidence>
<feature type="domain" description="Chitin-binding type-2" evidence="3">
    <location>
        <begin position="347"/>
        <end position="405"/>
    </location>
</feature>
<dbReference type="Gene3D" id="2.170.140.10">
    <property type="entry name" value="Chitin binding domain"/>
    <property type="match status" value="1"/>
</dbReference>
<sequence>MQDFYFFTSIFLFTSLNAVQRCEPFDQNYLQRGGKSINWIWSNANANSPDYIQRRRRYLLDENSEAWWKDMKALWDPTGGGQTTANPLSPAEDIYFSGTGGHLAPFANLESLPALPNQTVGASMMVENPQPEDIDSSLIRELIIEEHHKPSKIELASQRLRDASENKTEVPFVTENTSISAEMAEGEPASLAEPESSAEKPVSFLEYVVPGVEHVEPQVEYVNDMDRFRESEVIYHQPKVEYVVPTVEFIEPEIEFFTTTRTSNVSERIKSFSSEESIEEGFGRFGTRGTPLEVTVDQNRFLAIHDEEKMTSETQRMTKHKRVHKINPDWGIPDVDYPTLEILPVVHFPCEEYTSGYYADVTARCQMFHICHENGQRSSFLCPIGTVFNQEYLVCDWWYNVNCEDSMSRLMGKDTYEAFGTSNERSLVPMTDDTESISFGKPQGSPSKNLFRLFAVKDELGTRDRINLKKKQNRKQSNLSRKAVNYPIGYAILLREFMKNSPHYSLSPSREVDESKPYESSSEGHSKNEKSSGERDSGFENSGIDLEKQRKKQEFYGGSKPFAVSSEKRIHESVRTKRIKIKYFPPKSPTTGNKISPESVNDPSNTRQEERQLYNSGYIPTTRESSEENISSEKDRMAEIKKNKTRFFVNEPGSVSDERNYYELKNDFEVIHFPQSGSFPKNKTVKKYDDRSYSSSASVINLKEEHFDTADDFLSKENQTKDKVIESDGILERRLPVPRLYKKNQILQDRAQAKSQKIVNTNSYTTYTESKSLKKSYSVDPEFSLAESNKKFGERLYTKLPPFNVGKVTAFHKTPIRGERTIKTLIFPAITRQIFDSELIETTAVAPVYIHAKIVAPSNNTSKNQSKSDTIGIMIVPKSAGTDKVQHKKTGSIIVSKSSNTSQLDKSQQKKTNVTVILKNSTDNKPNESDTHFEKTKTGAIYVPESNHSDVMDGKERPKKNGSVITSKINPHKSKRRRNFSQLKEKDVHDIRKRNETEKNPTDFVITSKFVNRISNLVSEIKAPLENHSLAVEPTPKENVSYTVSVRINPKHILNSNKSSKNLQNTIDSLRTLQPWLINSSSSTKLYNYERITKNTTIQNRWSEILNKNTTRRINNVHGGFIVVKKVRFKRNVLPAAIKYDQYPFSKDFSREKHKINFIKNVHER</sequence>
<feature type="compositionally biased region" description="Basic residues" evidence="1">
    <location>
        <begin position="970"/>
        <end position="979"/>
    </location>
</feature>
<gene>
    <name evidence="4" type="primary">NCL1_46187</name>
    <name evidence="4" type="ORF">TNCT_406311</name>
</gene>
<name>A0A8X6FI33_TRICU</name>
<dbReference type="OrthoDB" id="6514762at2759"/>
<reference evidence="4" key="1">
    <citation type="submission" date="2020-07" db="EMBL/GenBank/DDBJ databases">
        <title>Multicomponent nature underlies the extraordinary mechanical properties of spider dragline silk.</title>
        <authorList>
            <person name="Kono N."/>
            <person name="Nakamura H."/>
            <person name="Mori M."/>
            <person name="Yoshida Y."/>
            <person name="Ohtoshi R."/>
            <person name="Malay A.D."/>
            <person name="Moran D.A.P."/>
            <person name="Tomita M."/>
            <person name="Numata K."/>
            <person name="Arakawa K."/>
        </authorList>
    </citation>
    <scope>NUCLEOTIDE SEQUENCE</scope>
</reference>
<dbReference type="GO" id="GO:0008061">
    <property type="term" value="F:chitin binding"/>
    <property type="evidence" value="ECO:0007669"/>
    <property type="project" value="InterPro"/>
</dbReference>
<dbReference type="PROSITE" id="PS50940">
    <property type="entry name" value="CHIT_BIND_II"/>
    <property type="match status" value="1"/>
</dbReference>
<dbReference type="InterPro" id="IPR002557">
    <property type="entry name" value="Chitin-bd_dom"/>
</dbReference>
<feature type="compositionally biased region" description="Polar residues" evidence="1">
    <location>
        <begin position="589"/>
        <end position="606"/>
    </location>
</feature>
<keyword evidence="5" id="KW-1185">Reference proteome</keyword>
<feature type="compositionally biased region" description="Basic and acidic residues" evidence="1">
    <location>
        <begin position="510"/>
        <end position="538"/>
    </location>
</feature>
<dbReference type="PANTHER" id="PTHR22933:SF43">
    <property type="entry name" value="LP10131P"/>
    <property type="match status" value="1"/>
</dbReference>
<dbReference type="SMART" id="SM00494">
    <property type="entry name" value="ChtBD2"/>
    <property type="match status" value="1"/>
</dbReference>
<evidence type="ECO:0000313" key="5">
    <source>
        <dbReference type="Proteomes" id="UP000887116"/>
    </source>
</evidence>
<proteinExistence type="predicted"/>
<dbReference type="AlphaFoldDB" id="A0A8X6FI33"/>
<feature type="signal peptide" evidence="2">
    <location>
        <begin position="1"/>
        <end position="18"/>
    </location>
</feature>
<feature type="chain" id="PRO_5036499704" evidence="2">
    <location>
        <begin position="19"/>
        <end position="1165"/>
    </location>
</feature>